<gene>
    <name evidence="2" type="ORF">THRCLA_10295</name>
</gene>
<dbReference type="Gene3D" id="1.10.472.80">
    <property type="entry name" value="Ypt/Rab-GAP domain of gyp1p, domain 3"/>
    <property type="match status" value="1"/>
</dbReference>
<dbReference type="Gene3D" id="2.30.42.10">
    <property type="match status" value="1"/>
</dbReference>
<dbReference type="FunFam" id="1.10.8.270:FF:000026">
    <property type="entry name" value="TBC (Tre-2/Bub2/Cdc16) domain family"/>
    <property type="match status" value="1"/>
</dbReference>
<dbReference type="InterPro" id="IPR035969">
    <property type="entry name" value="Rab-GAP_TBC_sf"/>
</dbReference>
<dbReference type="InterPro" id="IPR050302">
    <property type="entry name" value="Rab_GAP_TBC_domain"/>
</dbReference>
<dbReference type="Pfam" id="PF00566">
    <property type="entry name" value="RabGAP-TBC"/>
    <property type="match status" value="1"/>
</dbReference>
<dbReference type="InterPro" id="IPR033464">
    <property type="entry name" value="CSN8_PSD8_EIF3K"/>
</dbReference>
<dbReference type="SUPFAM" id="SSF47923">
    <property type="entry name" value="Ypt/Rab-GAP domain of gyp1p"/>
    <property type="match status" value="2"/>
</dbReference>
<dbReference type="PANTHER" id="PTHR47219:SF20">
    <property type="entry name" value="TBC1 DOMAIN FAMILY MEMBER 2B"/>
    <property type="match status" value="1"/>
</dbReference>
<dbReference type="Gene3D" id="1.25.40.990">
    <property type="match status" value="1"/>
</dbReference>
<dbReference type="InterPro" id="IPR000195">
    <property type="entry name" value="Rab-GAP-TBC_dom"/>
</dbReference>
<accession>A0A1V9YS02</accession>
<sequence length="714" mass="82152">MPRIRRTKYENEAIAVYDIEFDEGTIGIRFETDFYGKHALVKSLVEGSQADGIFLQDNHAIKAHAIQPGHVLVAVNGTDVVNQPFKNIMQCIKMAKVPKTLRFLDPNVLSIEKFSKDPNMQQLVNRDDFGFVKDDAYILKHRRAQKYKKWRFRNDKQWLDLIMQYGGADKLNESFNKGTLTEQTQLRERMEPLIVGGIPASHRPAIWKILGNTKEYQDRYSQRYYQELLKSDHRYSTLTDIEKDVGRTYPEHAFFQEDKGKVELTNVLTAYAVHRSDIGYCQSMNFIVGILVLFLPEEDAFWILCVLMDHILPSENYSRSMFGAQVDQIVFKRLVQLQVPDIAALLEENGIDIELVSLQWFLCIFVCTLPLETALRIWDLIFFYGQEIIFDTAISILHYAQQGILEADSYTSLFQCVRELGTDLHDADNFIEFVYAFMNHEARKSPLDLLVNKFNKLFDKPFPIDIIPKQYSMDDINQWRREARPQSFVIKIFLLDIKLSFLILINMWKMDRLEERINGLCGGSPTALDELVRLCEELELVAMSTRVAPMDASFYSLFFMALLTLGRLDEARHLWKRLPYKQLNGFAQIWAVGQALWKRDIIQAHAAASALDSVVLDVKVTPLVAELKRSIQHSIAILISQAYTNLPIENVAAALGLSGKATMEFCAKCGWRIEGNLVYPAKMAMVSTNAIELDELQHLSNYVLHLEQRSIMKV</sequence>
<dbReference type="PANTHER" id="PTHR47219">
    <property type="entry name" value="RAB GTPASE-ACTIVATING PROTEIN 1-LIKE"/>
    <property type="match status" value="1"/>
</dbReference>
<dbReference type="PROSITE" id="PS50086">
    <property type="entry name" value="TBC_RABGAP"/>
    <property type="match status" value="1"/>
</dbReference>
<dbReference type="Pfam" id="PF10075">
    <property type="entry name" value="CSN8_PSD8_EIF3K"/>
    <property type="match status" value="1"/>
</dbReference>
<organism evidence="2 3">
    <name type="scientific">Thraustotheca clavata</name>
    <dbReference type="NCBI Taxonomy" id="74557"/>
    <lineage>
        <taxon>Eukaryota</taxon>
        <taxon>Sar</taxon>
        <taxon>Stramenopiles</taxon>
        <taxon>Oomycota</taxon>
        <taxon>Saprolegniomycetes</taxon>
        <taxon>Saprolegniales</taxon>
        <taxon>Achlyaceae</taxon>
        <taxon>Thraustotheca</taxon>
    </lineage>
</organism>
<proteinExistence type="predicted"/>
<protein>
    <submittedName>
        <fullName evidence="2">Growth hormone-regulated TBC protein 1</fullName>
    </submittedName>
</protein>
<dbReference type="SUPFAM" id="SSF50156">
    <property type="entry name" value="PDZ domain-like"/>
    <property type="match status" value="1"/>
</dbReference>
<feature type="domain" description="Rab-GAP TBC" evidence="1">
    <location>
        <begin position="197"/>
        <end position="385"/>
    </location>
</feature>
<name>A0A1V9YS02_9STRA</name>
<dbReference type="Gene3D" id="1.10.8.270">
    <property type="entry name" value="putative rabgap domain of human tbc1 domain family member 14 like domains"/>
    <property type="match status" value="1"/>
</dbReference>
<dbReference type="OrthoDB" id="294251at2759"/>
<dbReference type="EMBL" id="JNBS01003192">
    <property type="protein sequence ID" value="OQR88486.1"/>
    <property type="molecule type" value="Genomic_DNA"/>
</dbReference>
<dbReference type="Proteomes" id="UP000243217">
    <property type="component" value="Unassembled WGS sequence"/>
</dbReference>
<dbReference type="InterPro" id="IPR036034">
    <property type="entry name" value="PDZ_sf"/>
</dbReference>
<dbReference type="SMART" id="SM00164">
    <property type="entry name" value="TBC"/>
    <property type="match status" value="1"/>
</dbReference>
<evidence type="ECO:0000313" key="2">
    <source>
        <dbReference type="EMBL" id="OQR88486.1"/>
    </source>
</evidence>
<evidence type="ECO:0000259" key="1">
    <source>
        <dbReference type="PROSITE" id="PS50086"/>
    </source>
</evidence>
<comment type="caution">
    <text evidence="2">The sequence shown here is derived from an EMBL/GenBank/DDBJ whole genome shotgun (WGS) entry which is preliminary data.</text>
</comment>
<keyword evidence="3" id="KW-1185">Reference proteome</keyword>
<evidence type="ECO:0000313" key="3">
    <source>
        <dbReference type="Proteomes" id="UP000243217"/>
    </source>
</evidence>
<dbReference type="STRING" id="74557.A0A1V9YS02"/>
<dbReference type="GO" id="GO:0031267">
    <property type="term" value="F:small GTPase binding"/>
    <property type="evidence" value="ECO:0007669"/>
    <property type="project" value="TreeGrafter"/>
</dbReference>
<dbReference type="AlphaFoldDB" id="A0A1V9YS02"/>
<dbReference type="GO" id="GO:0005096">
    <property type="term" value="F:GTPase activator activity"/>
    <property type="evidence" value="ECO:0007669"/>
    <property type="project" value="TreeGrafter"/>
</dbReference>
<reference evidence="2 3" key="1">
    <citation type="journal article" date="2014" name="Genome Biol. Evol.">
        <title>The secreted proteins of Achlya hypogyna and Thraustotheca clavata identify the ancestral oomycete secretome and reveal gene acquisitions by horizontal gene transfer.</title>
        <authorList>
            <person name="Misner I."/>
            <person name="Blouin N."/>
            <person name="Leonard G."/>
            <person name="Richards T.A."/>
            <person name="Lane C.E."/>
        </authorList>
    </citation>
    <scope>NUCLEOTIDE SEQUENCE [LARGE SCALE GENOMIC DNA]</scope>
    <source>
        <strain evidence="2 3">ATCC 34112</strain>
    </source>
</reference>